<dbReference type="PIRSF" id="PIRSF000103">
    <property type="entry name" value="HIBADH"/>
    <property type="match status" value="1"/>
</dbReference>
<evidence type="ECO:0000256" key="1">
    <source>
        <dbReference type="ARBA" id="ARBA00005023"/>
    </source>
</evidence>
<accession>A0A382MVT5</accession>
<dbReference type="SUPFAM" id="SSF48179">
    <property type="entry name" value="6-phosphogluconate dehydrogenase C-terminal domain-like"/>
    <property type="match status" value="1"/>
</dbReference>
<dbReference type="GO" id="GO:0050661">
    <property type="term" value="F:NADP binding"/>
    <property type="evidence" value="ECO:0007669"/>
    <property type="project" value="InterPro"/>
</dbReference>
<name>A0A382MVT5_9ZZZZ</name>
<reference evidence="7" key="1">
    <citation type="submission" date="2018-05" db="EMBL/GenBank/DDBJ databases">
        <authorList>
            <person name="Lanie J.A."/>
            <person name="Ng W.-L."/>
            <person name="Kazmierczak K.M."/>
            <person name="Andrzejewski T.M."/>
            <person name="Davidsen T.M."/>
            <person name="Wayne K.J."/>
            <person name="Tettelin H."/>
            <person name="Glass J.I."/>
            <person name="Rusch D."/>
            <person name="Podicherti R."/>
            <person name="Tsui H.-C.T."/>
            <person name="Winkler M.E."/>
        </authorList>
    </citation>
    <scope>NUCLEOTIDE SEQUENCE</scope>
</reference>
<proteinExistence type="predicted"/>
<evidence type="ECO:0000256" key="3">
    <source>
        <dbReference type="ARBA" id="ARBA00023002"/>
    </source>
</evidence>
<sequence>EINEKAKKNNLEVVENLDDLITKATNIVITMLPEGKNSKDIYLGEKGIINKVSKNCLIIDCSTIDIQTSIEIGKKATSLGIKMIDAPVSGGIMGAKKATLNIMVGGTKESFELALPILKIMGKNIFHAGEIGCGNGAKICNNMSLGITMIAASESLMLAKRLNIDIKKVHEIMKNASGNSWPISVYPPVPGLIEGTPSNNKYKAGFSSAMMAKDLKLANEASKSVNANTPLGKKALEIFSKFCESGNSEADFSAISKLIGDEIWDYPFDPKSE</sequence>
<keyword evidence="3" id="KW-0560">Oxidoreductase</keyword>
<dbReference type="Gene3D" id="1.10.1040.10">
    <property type="entry name" value="N-(1-d-carboxylethyl)-l-norvaline Dehydrogenase, domain 2"/>
    <property type="match status" value="1"/>
</dbReference>
<dbReference type="EMBL" id="UINC01096295">
    <property type="protein sequence ID" value="SVC53064.1"/>
    <property type="molecule type" value="Genomic_DNA"/>
</dbReference>
<dbReference type="PANTHER" id="PTHR22981:SF7">
    <property type="entry name" value="3-HYDROXYISOBUTYRATE DEHYDROGENASE, MITOCHONDRIAL"/>
    <property type="match status" value="1"/>
</dbReference>
<feature type="non-terminal residue" evidence="7">
    <location>
        <position position="1"/>
    </location>
</feature>
<dbReference type="AlphaFoldDB" id="A0A382MVT5"/>
<dbReference type="GO" id="GO:0008442">
    <property type="term" value="F:3-hydroxyisobutyrate dehydrogenase activity"/>
    <property type="evidence" value="ECO:0007669"/>
    <property type="project" value="InterPro"/>
</dbReference>
<dbReference type="InterPro" id="IPR011548">
    <property type="entry name" value="HIBADH"/>
</dbReference>
<evidence type="ECO:0000313" key="7">
    <source>
        <dbReference type="EMBL" id="SVC53064.1"/>
    </source>
</evidence>
<dbReference type="Gene3D" id="3.40.50.720">
    <property type="entry name" value="NAD(P)-binding Rossmann-like Domain"/>
    <property type="match status" value="1"/>
</dbReference>
<dbReference type="NCBIfam" id="TIGR01692">
    <property type="entry name" value="HIBADH"/>
    <property type="match status" value="1"/>
</dbReference>
<dbReference type="Pfam" id="PF14833">
    <property type="entry name" value="NAD_binding_11"/>
    <property type="match status" value="1"/>
</dbReference>
<dbReference type="InterPro" id="IPR006115">
    <property type="entry name" value="6PGDH_NADP-bd"/>
</dbReference>
<comment type="pathway">
    <text evidence="1">Amino-acid degradation.</text>
</comment>
<dbReference type="InterPro" id="IPR015815">
    <property type="entry name" value="HIBADH-related"/>
</dbReference>
<dbReference type="PANTHER" id="PTHR22981">
    <property type="entry name" value="3-HYDROXYISOBUTYRATE DEHYDROGENASE-RELATED"/>
    <property type="match status" value="1"/>
</dbReference>
<dbReference type="InterPro" id="IPR029154">
    <property type="entry name" value="HIBADH-like_NADP-bd"/>
</dbReference>
<dbReference type="GO" id="GO:0051287">
    <property type="term" value="F:NAD binding"/>
    <property type="evidence" value="ECO:0007669"/>
    <property type="project" value="InterPro"/>
</dbReference>
<evidence type="ECO:0000256" key="2">
    <source>
        <dbReference type="ARBA" id="ARBA00022456"/>
    </source>
</evidence>
<evidence type="ECO:0000256" key="4">
    <source>
        <dbReference type="ARBA" id="ARBA00023027"/>
    </source>
</evidence>
<dbReference type="SUPFAM" id="SSF51735">
    <property type="entry name" value="NAD(P)-binding Rossmann-fold domains"/>
    <property type="match status" value="1"/>
</dbReference>
<dbReference type="InterPro" id="IPR008927">
    <property type="entry name" value="6-PGluconate_DH-like_C_sf"/>
</dbReference>
<feature type="domain" description="3-hydroxyisobutyrate dehydrogenase-like NAD-binding" evidence="6">
    <location>
        <begin position="132"/>
        <end position="258"/>
    </location>
</feature>
<evidence type="ECO:0000259" key="5">
    <source>
        <dbReference type="Pfam" id="PF03446"/>
    </source>
</evidence>
<protein>
    <recommendedName>
        <fullName evidence="8">3-hydroxyisobutyrate dehydrogenase</fullName>
    </recommendedName>
</protein>
<dbReference type="GO" id="GO:0009083">
    <property type="term" value="P:branched-chain amino acid catabolic process"/>
    <property type="evidence" value="ECO:0007669"/>
    <property type="project" value="UniProtKB-KW"/>
</dbReference>
<feature type="domain" description="6-phosphogluconate dehydrogenase NADP-binding" evidence="5">
    <location>
        <begin position="4"/>
        <end position="129"/>
    </location>
</feature>
<dbReference type="Pfam" id="PF03446">
    <property type="entry name" value="NAD_binding_2"/>
    <property type="match status" value="1"/>
</dbReference>
<keyword evidence="4" id="KW-0520">NAD</keyword>
<evidence type="ECO:0000259" key="6">
    <source>
        <dbReference type="Pfam" id="PF14833"/>
    </source>
</evidence>
<dbReference type="FunFam" id="1.10.1040.10:FF:000006">
    <property type="entry name" value="3-hydroxyisobutyrate dehydrogenase"/>
    <property type="match status" value="1"/>
</dbReference>
<gene>
    <name evidence="7" type="ORF">METZ01_LOCUS305918</name>
</gene>
<dbReference type="InterPro" id="IPR013328">
    <property type="entry name" value="6PGD_dom2"/>
</dbReference>
<evidence type="ECO:0008006" key="8">
    <source>
        <dbReference type="Google" id="ProtNLM"/>
    </source>
</evidence>
<dbReference type="InterPro" id="IPR036291">
    <property type="entry name" value="NAD(P)-bd_dom_sf"/>
</dbReference>
<organism evidence="7">
    <name type="scientific">marine metagenome</name>
    <dbReference type="NCBI Taxonomy" id="408172"/>
    <lineage>
        <taxon>unclassified sequences</taxon>
        <taxon>metagenomes</taxon>
        <taxon>ecological metagenomes</taxon>
    </lineage>
</organism>
<keyword evidence="2" id="KW-0101">Branched-chain amino acid catabolism</keyword>